<keyword evidence="4 10" id="KW-0812">Transmembrane</keyword>
<feature type="transmembrane region" description="Helical" evidence="10">
    <location>
        <begin position="1357"/>
        <end position="1378"/>
    </location>
</feature>
<dbReference type="Proteomes" id="UP000053789">
    <property type="component" value="Unassembled WGS sequence"/>
</dbReference>
<feature type="domain" description="ABC transporter" evidence="11">
    <location>
        <begin position="164"/>
        <end position="418"/>
    </location>
</feature>
<dbReference type="RefSeq" id="XP_016613287.1">
    <property type="nucleotide sequence ID" value="XM_016770448.1"/>
</dbReference>
<dbReference type="InterPro" id="IPR027417">
    <property type="entry name" value="P-loop_NTPase"/>
</dbReference>
<keyword evidence="6" id="KW-0067">ATP-binding</keyword>
<dbReference type="GO" id="GO:0005524">
    <property type="term" value="F:ATP binding"/>
    <property type="evidence" value="ECO:0007669"/>
    <property type="project" value="UniProtKB-KW"/>
</dbReference>
<dbReference type="InterPro" id="IPR010929">
    <property type="entry name" value="PDR_CDR_ABC"/>
</dbReference>
<dbReference type="GO" id="GO:0016020">
    <property type="term" value="C:membrane"/>
    <property type="evidence" value="ECO:0007669"/>
    <property type="project" value="UniProtKB-SubCell"/>
</dbReference>
<dbReference type="PROSITE" id="PS00211">
    <property type="entry name" value="ABC_TRANSPORTER_1"/>
    <property type="match status" value="1"/>
</dbReference>
<dbReference type="Pfam" id="PF00005">
    <property type="entry name" value="ABC_tran"/>
    <property type="match status" value="2"/>
</dbReference>
<dbReference type="Pfam" id="PF01061">
    <property type="entry name" value="ABC2_membrane"/>
    <property type="match status" value="2"/>
</dbReference>
<dbReference type="HOGENOM" id="CLU_000604_35_0_1"/>
<feature type="transmembrane region" description="Helical" evidence="10">
    <location>
        <begin position="530"/>
        <end position="550"/>
    </location>
</feature>
<dbReference type="PANTHER" id="PTHR19241">
    <property type="entry name" value="ATP-BINDING CASSETTE TRANSPORTER"/>
    <property type="match status" value="1"/>
</dbReference>
<feature type="compositionally biased region" description="Polar residues" evidence="9">
    <location>
        <begin position="1"/>
        <end position="17"/>
    </location>
</feature>
<name>A0A0D2H028_CLAB1</name>
<comment type="subcellular location">
    <subcellularLocation>
        <location evidence="1">Membrane</location>
        <topology evidence="1">Multi-pass membrane protein</topology>
    </subcellularLocation>
</comment>
<sequence length="1512" mass="169363">MDTKVRNSSNRESQFFENTMREPRLVPASETIDVLKSNSITPSEASLARLAAGKNTHAHNLEQPDNLTAHQSLCSYSTENLPLSIEPDMVSRLSTLSNAEIDFSRLDATDSNFDFHKWASETLSKADKSKFKYRRASVAFLSLDVFGSAFVGSPTQATVASVLGFIKNLRKYLNLGRYLERKILSSFDGLVNHGEMLLVLGRPGSGCSTLLKTIAGEMGGLKVGPYSYLRYNGLPQDRMMSQFKGEMVYNAEVDHHFPHLTVKQTLEFAATVRTPSNRIIAASRKENIRRLTSIVMAICGLTHTRNTKVGNDYIRGVSGGERKRVSIAETMLAWSPIGCWDNSTRGLDSATALEFVRTLKISSDLLGTSHVVAIYQASQAIYDIFDKVIVLYEGREIYFGPTKNAKAYFEEMGWFCPQRLTTGDFLTAITNHKERIPRDGYELSVPRTPQEFENYWRQSPEFKRLRDDLEAYRRDPSNQVFAEELQESHKAAQSKWIRAQSPYMVNFAMQVQVCTKRAYQRLWNDKPSTLTVVIGQVLMALVVGSVFYGTPNTTASFFARGSTLFFATLLSALIAVTEINALYQQRPIVEKHVSYAFCRPASEALAGVMCDAPVKFVIAILFNIILYFLAGLSSTASQFFIFFLFTTLVRFTMSAIFRTLAAATRKASQALALAGILVLIIVIYTGYTIPRPYMRPWFKWLTWINPLSYAFEALMVNEFHGREFPCANLVPAYPNPNGTTFVCSVPGSVAGQATVSGDAYVQASFQYNYSHLWRNLGIGISFYVFFLITYLVATELNSATSGTAEVLHFISGSRKASVSTSLEEDTSEEQPSLKGNCRQGNRAVAQQRDVFSWRSICYDVCIKDEPRRLLDNVCGWVKPGTLTALMGVSGAGKTTLLDVLAQRTSTGLITGDMLVNGAPIDRSFQRKSGYVQQQDVHLATSTVREALRFSAALRQTRSVSLQDKYNHVEDVIKMLDMEEFADAVIGAPGEGLNVEQRKLLTIGVELAAKPALLLFLDEPTSGLDSQSSWAIVCLLRKLANYGQAILCTIHQPSPILFEKFDKLLFLAKGGKTVYFGDIGPNSETLLKYFESRGARPCLETENPAEYILETVSTPSGKPYQDWPELWKSSQEYRAVVEELDRIHLVGSGASAGNEEQYEFAMPLLTQIKLTTIRVLQQYWRTPSYIWGKTLLGLASALLIGFSFFQSNSSLQGMQNTIFSVFMLASILNPLVQQIMPRFVMQRSVYEVRERPSKIYSWVAFVMANTVVETLYQVLLGISVFACYYYPVFGVQSSQRQGLMLLYCVETFLFASTFAHMIIAALPDTQTAAALATLLFSMTMIFNGVFQPPQALPGFWIFMYRVSPLTYIIGGFAATGMHGKHVQCSSAEMNVFNPPSGQTCGQYLKLYMVTALGEVYNPSATVDCQYCPLTTSDQFLALSAISWSTRWRNFGIIWAYISFNVILTMAFYYAFRVRKWDFKHRKKRWSRLGTWVTIAGRITKTLVLGVVGRIIYW</sequence>
<evidence type="ECO:0000256" key="9">
    <source>
        <dbReference type="SAM" id="MobiDB-lite"/>
    </source>
</evidence>
<comment type="similarity">
    <text evidence="2">Belongs to the ABC transporter superfamily. ABCG family. PDR (TC 3.A.1.205) subfamily.</text>
</comment>
<dbReference type="PROSITE" id="PS50893">
    <property type="entry name" value="ABC_TRANSPORTER_2"/>
    <property type="match status" value="2"/>
</dbReference>
<dbReference type="InterPro" id="IPR003593">
    <property type="entry name" value="AAA+_ATPase"/>
</dbReference>
<dbReference type="SUPFAM" id="SSF52540">
    <property type="entry name" value="P-loop containing nucleoside triphosphate hydrolases"/>
    <property type="match status" value="2"/>
</dbReference>
<evidence type="ECO:0000313" key="13">
    <source>
        <dbReference type="Proteomes" id="UP000053789"/>
    </source>
</evidence>
<keyword evidence="3" id="KW-0813">Transport</keyword>
<dbReference type="CDD" id="cd03232">
    <property type="entry name" value="ABCG_PDR_domain2"/>
    <property type="match status" value="1"/>
</dbReference>
<feature type="transmembrane region" description="Helical" evidence="10">
    <location>
        <begin position="1254"/>
        <end position="1285"/>
    </location>
</feature>
<dbReference type="Pfam" id="PF19055">
    <property type="entry name" value="ABC2_membrane_7"/>
    <property type="match status" value="1"/>
</dbReference>
<dbReference type="FunFam" id="3.40.50.300:FF:000054">
    <property type="entry name" value="ABC multidrug transporter atrF"/>
    <property type="match status" value="1"/>
</dbReference>
<dbReference type="InterPro" id="IPR013525">
    <property type="entry name" value="ABC2_TM"/>
</dbReference>
<feature type="transmembrane region" description="Helical" evidence="10">
    <location>
        <begin position="1490"/>
        <end position="1511"/>
    </location>
</feature>
<dbReference type="GO" id="GO:0016887">
    <property type="term" value="F:ATP hydrolysis activity"/>
    <property type="evidence" value="ECO:0007669"/>
    <property type="project" value="InterPro"/>
</dbReference>
<feature type="transmembrane region" description="Helical" evidence="10">
    <location>
        <begin position="1216"/>
        <end position="1234"/>
    </location>
</feature>
<dbReference type="InterPro" id="IPR017871">
    <property type="entry name" value="ABC_transporter-like_CS"/>
</dbReference>
<feature type="transmembrane region" description="Helical" evidence="10">
    <location>
        <begin position="1297"/>
        <end position="1321"/>
    </location>
</feature>
<evidence type="ECO:0000256" key="4">
    <source>
        <dbReference type="ARBA" id="ARBA00022692"/>
    </source>
</evidence>
<proteinExistence type="inferred from homology"/>
<dbReference type="CDD" id="cd03233">
    <property type="entry name" value="ABCG_PDR_domain1"/>
    <property type="match status" value="1"/>
</dbReference>
<feature type="transmembrane region" description="Helical" evidence="10">
    <location>
        <begin position="772"/>
        <end position="793"/>
    </location>
</feature>
<dbReference type="VEuPathDB" id="FungiDB:Z519_12743"/>
<dbReference type="InterPro" id="IPR043926">
    <property type="entry name" value="ABCG_dom"/>
</dbReference>
<keyword evidence="5" id="KW-0547">Nucleotide-binding</keyword>
<feature type="transmembrane region" description="Helical" evidence="10">
    <location>
        <begin position="1327"/>
        <end position="1345"/>
    </location>
</feature>
<dbReference type="Pfam" id="PF06422">
    <property type="entry name" value="PDR_CDR"/>
    <property type="match status" value="1"/>
</dbReference>
<dbReference type="InterPro" id="IPR029481">
    <property type="entry name" value="ABC_trans_N"/>
</dbReference>
<accession>A0A0D2H028</accession>
<evidence type="ECO:0000256" key="1">
    <source>
        <dbReference type="ARBA" id="ARBA00004141"/>
    </source>
</evidence>
<dbReference type="SMART" id="SM00382">
    <property type="entry name" value="AAA"/>
    <property type="match status" value="2"/>
</dbReference>
<feature type="region of interest" description="Disordered" evidence="9">
    <location>
        <begin position="1"/>
        <end position="22"/>
    </location>
</feature>
<reference evidence="12" key="1">
    <citation type="submission" date="2015-01" db="EMBL/GenBank/DDBJ databases">
        <title>The Genome Sequence of Cladophialophora bantiana CBS 173.52.</title>
        <authorList>
            <consortium name="The Broad Institute Genomics Platform"/>
            <person name="Cuomo C."/>
            <person name="de Hoog S."/>
            <person name="Gorbushina A."/>
            <person name="Stielow B."/>
            <person name="Teixiera M."/>
            <person name="Abouelleil A."/>
            <person name="Chapman S.B."/>
            <person name="Priest M."/>
            <person name="Young S.K."/>
            <person name="Wortman J."/>
            <person name="Nusbaum C."/>
            <person name="Birren B."/>
        </authorList>
    </citation>
    <scope>NUCLEOTIDE SEQUENCE [LARGE SCALE GENOMIC DNA]</scope>
    <source>
        <strain evidence="12">CBS 173.52</strain>
    </source>
</reference>
<organism evidence="12 13">
    <name type="scientific">Cladophialophora bantiana (strain ATCC 10958 / CBS 173.52 / CDC B-1940 / NIH 8579)</name>
    <name type="common">Xylohypha bantiana</name>
    <dbReference type="NCBI Taxonomy" id="1442370"/>
    <lineage>
        <taxon>Eukaryota</taxon>
        <taxon>Fungi</taxon>
        <taxon>Dikarya</taxon>
        <taxon>Ascomycota</taxon>
        <taxon>Pezizomycotina</taxon>
        <taxon>Eurotiomycetes</taxon>
        <taxon>Chaetothyriomycetidae</taxon>
        <taxon>Chaetothyriales</taxon>
        <taxon>Herpotrichiellaceae</taxon>
        <taxon>Cladophialophora</taxon>
    </lineage>
</organism>
<feature type="transmembrane region" description="Helical" evidence="10">
    <location>
        <begin position="1184"/>
        <end position="1204"/>
    </location>
</feature>
<feature type="transmembrane region" description="Helical" evidence="10">
    <location>
        <begin position="612"/>
        <end position="632"/>
    </location>
</feature>
<evidence type="ECO:0000256" key="5">
    <source>
        <dbReference type="ARBA" id="ARBA00022741"/>
    </source>
</evidence>
<feature type="domain" description="ABC transporter" evidence="11">
    <location>
        <begin position="845"/>
        <end position="1094"/>
    </location>
</feature>
<keyword evidence="13" id="KW-1185">Reference proteome</keyword>
<feature type="transmembrane region" description="Helical" evidence="10">
    <location>
        <begin position="1451"/>
        <end position="1470"/>
    </location>
</feature>
<dbReference type="InterPro" id="IPR034001">
    <property type="entry name" value="ABCG_PDR_1"/>
</dbReference>
<feature type="transmembrane region" description="Helical" evidence="10">
    <location>
        <begin position="639"/>
        <end position="657"/>
    </location>
</feature>
<evidence type="ECO:0000256" key="6">
    <source>
        <dbReference type="ARBA" id="ARBA00022840"/>
    </source>
</evidence>
<evidence type="ECO:0000256" key="2">
    <source>
        <dbReference type="ARBA" id="ARBA00006012"/>
    </source>
</evidence>
<feature type="transmembrane region" description="Helical" evidence="10">
    <location>
        <begin position="669"/>
        <end position="689"/>
    </location>
</feature>
<dbReference type="OrthoDB" id="245989at2759"/>
<evidence type="ECO:0000313" key="12">
    <source>
        <dbReference type="EMBL" id="KIW86618.1"/>
    </source>
</evidence>
<dbReference type="Pfam" id="PF14510">
    <property type="entry name" value="ABC_trans_N"/>
    <property type="match status" value="1"/>
</dbReference>
<dbReference type="GeneID" id="27705671"/>
<gene>
    <name evidence="12" type="ORF">Z519_12743</name>
</gene>
<keyword evidence="8 10" id="KW-0472">Membrane</keyword>
<dbReference type="Gene3D" id="3.40.50.300">
    <property type="entry name" value="P-loop containing nucleotide triphosphate hydrolases"/>
    <property type="match status" value="2"/>
</dbReference>
<dbReference type="InterPro" id="IPR034003">
    <property type="entry name" value="ABCG_PDR_2"/>
</dbReference>
<dbReference type="EMBL" id="KN847014">
    <property type="protein sequence ID" value="KIW86618.1"/>
    <property type="molecule type" value="Genomic_DNA"/>
</dbReference>
<feature type="transmembrane region" description="Helical" evidence="10">
    <location>
        <begin position="562"/>
        <end position="583"/>
    </location>
</feature>
<protein>
    <recommendedName>
        <fullName evidence="11">ABC transporter domain-containing protein</fullName>
    </recommendedName>
</protein>
<evidence type="ECO:0000256" key="3">
    <source>
        <dbReference type="ARBA" id="ARBA00022448"/>
    </source>
</evidence>
<dbReference type="InterPro" id="IPR003439">
    <property type="entry name" value="ABC_transporter-like_ATP-bd"/>
</dbReference>
<evidence type="ECO:0000256" key="10">
    <source>
        <dbReference type="SAM" id="Phobius"/>
    </source>
</evidence>
<evidence type="ECO:0000256" key="7">
    <source>
        <dbReference type="ARBA" id="ARBA00022989"/>
    </source>
</evidence>
<evidence type="ECO:0000259" key="11">
    <source>
        <dbReference type="PROSITE" id="PS50893"/>
    </source>
</evidence>
<keyword evidence="7 10" id="KW-1133">Transmembrane helix</keyword>
<dbReference type="GO" id="GO:0140359">
    <property type="term" value="F:ABC-type transporter activity"/>
    <property type="evidence" value="ECO:0007669"/>
    <property type="project" value="InterPro"/>
</dbReference>
<evidence type="ECO:0000256" key="8">
    <source>
        <dbReference type="ARBA" id="ARBA00023136"/>
    </source>
</evidence>